<reference evidence="3" key="1">
    <citation type="journal article" date="2019" name="Sci. Rep.">
        <title>Draft genome of Tanacetum cinerariifolium, the natural source of mosquito coil.</title>
        <authorList>
            <person name="Yamashiro T."/>
            <person name="Shiraishi A."/>
            <person name="Satake H."/>
            <person name="Nakayama K."/>
        </authorList>
    </citation>
    <scope>NUCLEOTIDE SEQUENCE</scope>
</reference>
<evidence type="ECO:0000313" key="3">
    <source>
        <dbReference type="EMBL" id="GEU84771.1"/>
    </source>
</evidence>
<dbReference type="GO" id="GO:0003964">
    <property type="term" value="F:RNA-directed DNA polymerase activity"/>
    <property type="evidence" value="ECO:0007669"/>
    <property type="project" value="UniProtKB-KW"/>
</dbReference>
<protein>
    <submittedName>
        <fullName evidence="3">RNA-directed DNA polymerase homolog</fullName>
    </submittedName>
</protein>
<dbReference type="InterPro" id="IPR053134">
    <property type="entry name" value="RNA-dir_DNA_polymerase"/>
</dbReference>
<evidence type="ECO:0000259" key="1">
    <source>
        <dbReference type="Pfam" id="PF00078"/>
    </source>
</evidence>
<dbReference type="PANTHER" id="PTHR24559">
    <property type="entry name" value="TRANSPOSON TY3-I GAG-POL POLYPROTEIN"/>
    <property type="match status" value="1"/>
</dbReference>
<dbReference type="PANTHER" id="PTHR24559:SF444">
    <property type="entry name" value="REVERSE TRANSCRIPTASE DOMAIN-CONTAINING PROTEIN"/>
    <property type="match status" value="1"/>
</dbReference>
<dbReference type="InterPro" id="IPR041588">
    <property type="entry name" value="Integrase_H2C2"/>
</dbReference>
<dbReference type="SUPFAM" id="SSF56672">
    <property type="entry name" value="DNA/RNA polymerases"/>
    <property type="match status" value="1"/>
</dbReference>
<sequence length="666" mass="75799">MLERLAGHEYYCFLDGFSGYFQISIALEDQEKTTFTCPYRTFAYKRMPFRLCNAPATFQCCMTAIFHELIKDNIEVFMDDFSDFGSSFDHFLKNLENMLKRWEETNLVLNWDKCHFMVKEGIILGHKVSGSGIEVDKAKIEAISKLPYPTNVKAIQSFLGHAGGHHGITTTARKVFEAGFYWPNIYRETRKLVRSCDPCQRAGNIFARDETPQKYIQHKFFNNVISDHLEDIMASLPQQEKSSRPGFTGHIYSEMHVIWSKVAMHANGTKTSPRGTKHLKSTSKSARYLMFGKLTLWDLSPHQMETSSRKPALSASLLICLGKRNCVERIPSDMAPLPHRNLRHPWLRYHVEGYDEGIVHNYEHRLKTIWSRSVIRVHVLAFARLADGMRQTLADRMSLTYIGDNGWEGSKRVNPDKGDLRDYWMEISSNRDFLGPAPSYVFIRDPHGTGTANVSYLLAHYLFRHAKGRKNGARLSRGHFIGHLVAHFRLIGDQGLSGLLVVASELLFIDLHELLRLNICLRVGDTWAWVAPGPERQQATAAGALGAAEDALAADEGAYVVPTPVQAPQPPPITPQHQTMTQRIDRLEEETRELQQSVIGLRGVVESFITEQTRVSTWMISFMTQLMDASGRTYQAFDITLFGSSWVFYQRRVRPRTDDSSTSSPQ</sequence>
<keyword evidence="3" id="KW-0808">Transferase</keyword>
<evidence type="ECO:0000259" key="2">
    <source>
        <dbReference type="Pfam" id="PF17921"/>
    </source>
</evidence>
<comment type="caution">
    <text evidence="3">The sequence shown here is derived from an EMBL/GenBank/DDBJ whole genome shotgun (WGS) entry which is preliminary data.</text>
</comment>
<keyword evidence="3" id="KW-0695">RNA-directed DNA polymerase</keyword>
<dbReference type="Pfam" id="PF17921">
    <property type="entry name" value="Integrase_H2C2"/>
    <property type="match status" value="1"/>
</dbReference>
<feature type="domain" description="Reverse transcriptase" evidence="1">
    <location>
        <begin position="3"/>
        <end position="127"/>
    </location>
</feature>
<name>A0A6L2NEW6_TANCI</name>
<gene>
    <name evidence="3" type="ORF">Tci_056749</name>
</gene>
<dbReference type="Pfam" id="PF00078">
    <property type="entry name" value="RVT_1"/>
    <property type="match status" value="1"/>
</dbReference>
<dbReference type="Gene3D" id="3.30.70.270">
    <property type="match status" value="1"/>
</dbReference>
<keyword evidence="3" id="KW-0548">Nucleotidyltransferase</keyword>
<feature type="domain" description="Integrase zinc-binding" evidence="2">
    <location>
        <begin position="161"/>
        <end position="202"/>
    </location>
</feature>
<dbReference type="InterPro" id="IPR000477">
    <property type="entry name" value="RT_dom"/>
</dbReference>
<proteinExistence type="predicted"/>
<organism evidence="3">
    <name type="scientific">Tanacetum cinerariifolium</name>
    <name type="common">Dalmatian daisy</name>
    <name type="synonym">Chrysanthemum cinerariifolium</name>
    <dbReference type="NCBI Taxonomy" id="118510"/>
    <lineage>
        <taxon>Eukaryota</taxon>
        <taxon>Viridiplantae</taxon>
        <taxon>Streptophyta</taxon>
        <taxon>Embryophyta</taxon>
        <taxon>Tracheophyta</taxon>
        <taxon>Spermatophyta</taxon>
        <taxon>Magnoliopsida</taxon>
        <taxon>eudicotyledons</taxon>
        <taxon>Gunneridae</taxon>
        <taxon>Pentapetalae</taxon>
        <taxon>asterids</taxon>
        <taxon>campanulids</taxon>
        <taxon>Asterales</taxon>
        <taxon>Asteraceae</taxon>
        <taxon>Asteroideae</taxon>
        <taxon>Anthemideae</taxon>
        <taxon>Anthemidinae</taxon>
        <taxon>Tanacetum</taxon>
    </lineage>
</organism>
<dbReference type="EMBL" id="BKCJ010008966">
    <property type="protein sequence ID" value="GEU84771.1"/>
    <property type="molecule type" value="Genomic_DNA"/>
</dbReference>
<dbReference type="InterPro" id="IPR043128">
    <property type="entry name" value="Rev_trsase/Diguanyl_cyclase"/>
</dbReference>
<accession>A0A6L2NEW6</accession>
<dbReference type="AlphaFoldDB" id="A0A6L2NEW6"/>
<dbReference type="CDD" id="cd01647">
    <property type="entry name" value="RT_LTR"/>
    <property type="match status" value="1"/>
</dbReference>
<dbReference type="InterPro" id="IPR043502">
    <property type="entry name" value="DNA/RNA_pol_sf"/>
</dbReference>
<dbReference type="Gene3D" id="3.10.10.10">
    <property type="entry name" value="HIV Type 1 Reverse Transcriptase, subunit A, domain 1"/>
    <property type="match status" value="1"/>
</dbReference>